<dbReference type="GO" id="GO:0006508">
    <property type="term" value="P:proteolysis"/>
    <property type="evidence" value="ECO:0007669"/>
    <property type="project" value="UniProtKB-KW"/>
</dbReference>
<dbReference type="RefSeq" id="WP_090496823.1">
    <property type="nucleotide sequence ID" value="NZ_FOWX01000001.1"/>
</dbReference>
<dbReference type="AlphaFoldDB" id="A0A1I5KDX1"/>
<dbReference type="SUPFAM" id="SSF53187">
    <property type="entry name" value="Zn-dependent exopeptidases"/>
    <property type="match status" value="1"/>
</dbReference>
<dbReference type="Pfam" id="PF05343">
    <property type="entry name" value="Peptidase_M42"/>
    <property type="match status" value="1"/>
</dbReference>
<dbReference type="Proteomes" id="UP000198784">
    <property type="component" value="Unassembled WGS sequence"/>
</dbReference>
<proteinExistence type="inferred from homology"/>
<evidence type="ECO:0000256" key="3">
    <source>
        <dbReference type="ARBA" id="ARBA00022670"/>
    </source>
</evidence>
<dbReference type="Gene3D" id="3.40.630.10">
    <property type="entry name" value="Zn peptidases"/>
    <property type="match status" value="1"/>
</dbReference>
<keyword evidence="2" id="KW-0031">Aminopeptidase</keyword>
<keyword evidence="4" id="KW-0479">Metal-binding</keyword>
<accession>A0A1I5KDX1</accession>
<feature type="region of interest" description="Disordered" evidence="6">
    <location>
        <begin position="373"/>
        <end position="396"/>
    </location>
</feature>
<keyword evidence="8" id="KW-1185">Reference proteome</keyword>
<evidence type="ECO:0000256" key="6">
    <source>
        <dbReference type="SAM" id="MobiDB-lite"/>
    </source>
</evidence>
<comment type="similarity">
    <text evidence="1">Belongs to the peptidase M42 family.</text>
</comment>
<dbReference type="InterPro" id="IPR051464">
    <property type="entry name" value="Peptidase_M42_aminopept"/>
</dbReference>
<gene>
    <name evidence="7" type="ORF">SAMN05216190_101165</name>
</gene>
<dbReference type="InterPro" id="IPR017537">
    <property type="entry name" value="Peptidase_M42_hydrolase"/>
</dbReference>
<evidence type="ECO:0000256" key="2">
    <source>
        <dbReference type="ARBA" id="ARBA00022438"/>
    </source>
</evidence>
<dbReference type="EMBL" id="FOWX01000001">
    <property type="protein sequence ID" value="SFO82811.1"/>
    <property type="molecule type" value="Genomic_DNA"/>
</dbReference>
<protein>
    <submittedName>
        <fullName evidence="7">Hydrolase, peptidase M42 family</fullName>
    </submittedName>
</protein>
<evidence type="ECO:0000313" key="8">
    <source>
        <dbReference type="Proteomes" id="UP000198784"/>
    </source>
</evidence>
<keyword evidence="5 7" id="KW-0378">Hydrolase</keyword>
<dbReference type="PANTHER" id="PTHR32481">
    <property type="entry name" value="AMINOPEPTIDASE"/>
    <property type="match status" value="1"/>
</dbReference>
<dbReference type="Gene3D" id="2.40.30.40">
    <property type="entry name" value="Peptidase M42, domain 2"/>
    <property type="match status" value="1"/>
</dbReference>
<dbReference type="PANTHER" id="PTHR32481:SF7">
    <property type="entry name" value="AMINOPEPTIDASE YHFE-RELATED"/>
    <property type="match status" value="1"/>
</dbReference>
<dbReference type="GO" id="GO:0046872">
    <property type="term" value="F:metal ion binding"/>
    <property type="evidence" value="ECO:0007669"/>
    <property type="project" value="UniProtKB-KW"/>
</dbReference>
<dbReference type="NCBIfam" id="TIGR03106">
    <property type="entry name" value="trio_M42_hydro"/>
    <property type="match status" value="1"/>
</dbReference>
<name>A0A1I5KDX1_9PSED</name>
<evidence type="ECO:0000256" key="5">
    <source>
        <dbReference type="ARBA" id="ARBA00022801"/>
    </source>
</evidence>
<dbReference type="OrthoDB" id="361940at2"/>
<dbReference type="InterPro" id="IPR023367">
    <property type="entry name" value="Peptidase_M42_dom2"/>
</dbReference>
<evidence type="ECO:0000256" key="1">
    <source>
        <dbReference type="ARBA" id="ARBA00006272"/>
    </source>
</evidence>
<dbReference type="GO" id="GO:0004177">
    <property type="term" value="F:aminopeptidase activity"/>
    <property type="evidence" value="ECO:0007669"/>
    <property type="project" value="UniProtKB-KW"/>
</dbReference>
<dbReference type="STRING" id="289003.SAMN05216190_101165"/>
<evidence type="ECO:0000256" key="4">
    <source>
        <dbReference type="ARBA" id="ARBA00022723"/>
    </source>
</evidence>
<dbReference type="CDD" id="cd05657">
    <property type="entry name" value="M42_glucanase_like"/>
    <property type="match status" value="1"/>
</dbReference>
<dbReference type="SUPFAM" id="SSF101821">
    <property type="entry name" value="Aminopeptidase/glucanase lid domain"/>
    <property type="match status" value="1"/>
</dbReference>
<evidence type="ECO:0000313" key="7">
    <source>
        <dbReference type="EMBL" id="SFO82811.1"/>
    </source>
</evidence>
<reference evidence="8" key="1">
    <citation type="submission" date="2016-10" db="EMBL/GenBank/DDBJ databases">
        <authorList>
            <person name="Varghese N."/>
            <person name="Submissions S."/>
        </authorList>
    </citation>
    <scope>NUCLEOTIDE SEQUENCE [LARGE SCALE GENOMIC DNA]</scope>
    <source>
        <strain evidence="8">DSM 17834</strain>
    </source>
</reference>
<dbReference type="InterPro" id="IPR008007">
    <property type="entry name" value="Peptidase_M42"/>
</dbReference>
<sequence length="396" mass="42827">MQKLPEPDLAYLQRILLEMLAIPSPTGFTDTIVRYVAERLEEIGIPFEMTRRGTIRGTLKGKQSSPDRAVSAHLDTIGAIVRELKDSGRLGLAPVGCWSSRFAEGSRVSVFTDHGVIRGSVLPLLASGHAFNTEVDQLPISWDHVELRLDAYASTRADCESLGLSVGDFVAFDPLPEFTDSGHISARHLDDKAGVAALLTALKAIKESGLEAEIDCHPLFTITEEVGSGAAAVLPWDVSEFVGIDIAPVASGQQSSEHTVSVAMQDSGGPYDYHLSRHLLHLAGANEIPVRRDLFRYYHSDTQSAVTAGHDIRTALLAFGCDATHGYERTHIDSLAALTRLLGAYLLSPPVFASDAQPAQGSLERFSHQLEHDAQMASDTRVPTVDSLLGQRDKDA</sequence>
<keyword evidence="3" id="KW-0645">Protease</keyword>
<organism evidence="7 8">
    <name type="scientific">Pseudomonas borbori</name>
    <dbReference type="NCBI Taxonomy" id="289003"/>
    <lineage>
        <taxon>Bacteria</taxon>
        <taxon>Pseudomonadati</taxon>
        <taxon>Pseudomonadota</taxon>
        <taxon>Gammaproteobacteria</taxon>
        <taxon>Pseudomonadales</taxon>
        <taxon>Pseudomonadaceae</taxon>
        <taxon>Pseudomonas</taxon>
    </lineage>
</organism>